<feature type="domain" description="Ribosomal RNA methyltransferase FtsJ" evidence="13">
    <location>
        <begin position="32"/>
        <end position="207"/>
    </location>
</feature>
<evidence type="ECO:0000256" key="9">
    <source>
        <dbReference type="ARBA" id="ARBA00042745"/>
    </source>
</evidence>
<dbReference type="eggNOG" id="COG0293">
    <property type="taxonomic scope" value="Bacteria"/>
</dbReference>
<keyword evidence="11" id="KW-0963">Cytoplasm</keyword>
<evidence type="ECO:0000256" key="5">
    <source>
        <dbReference type="ARBA" id="ARBA00037569"/>
    </source>
</evidence>
<protein>
    <recommendedName>
        <fullName evidence="7 11">Ribosomal RNA large subunit methyltransferase E</fullName>
        <ecNumber evidence="6 11">2.1.1.166</ecNumber>
    </recommendedName>
    <alternativeName>
        <fullName evidence="9 11">23S rRNA Um2552 methyltransferase</fullName>
    </alternativeName>
    <alternativeName>
        <fullName evidence="8 11">rRNA (uridine-2'-O-)-methyltransferase</fullName>
    </alternativeName>
</protein>
<keyword evidence="1 11" id="KW-0698">rRNA processing</keyword>
<comment type="caution">
    <text evidence="14">The sequence shown here is derived from an EMBL/GenBank/DDBJ whole genome shotgun (WGS) entry which is preliminary data.</text>
</comment>
<dbReference type="PANTHER" id="PTHR10920">
    <property type="entry name" value="RIBOSOMAL RNA METHYLTRANSFERASE"/>
    <property type="match status" value="1"/>
</dbReference>
<dbReference type="HAMAP" id="MF_01547">
    <property type="entry name" value="RNA_methyltr_E"/>
    <property type="match status" value="1"/>
</dbReference>
<dbReference type="AlphaFoldDB" id="K6Z3T8"/>
<dbReference type="GO" id="GO:0005737">
    <property type="term" value="C:cytoplasm"/>
    <property type="evidence" value="ECO:0007669"/>
    <property type="project" value="UniProtKB-SubCell"/>
</dbReference>
<evidence type="ECO:0000256" key="12">
    <source>
        <dbReference type="PIRSR" id="PIRSR005461-1"/>
    </source>
</evidence>
<feature type="binding site" evidence="11">
    <location>
        <position position="124"/>
    </location>
    <ligand>
        <name>S-adenosyl-L-methionine</name>
        <dbReference type="ChEBI" id="CHEBI:59789"/>
    </ligand>
</feature>
<name>K6Z3T8_9ALTE</name>
<dbReference type="EC" id="2.1.1.166" evidence="6 11"/>
<evidence type="ECO:0000256" key="10">
    <source>
        <dbReference type="ARBA" id="ARBA00048970"/>
    </source>
</evidence>
<accession>K6Z3T8</accession>
<evidence type="ECO:0000256" key="6">
    <source>
        <dbReference type="ARBA" id="ARBA00038861"/>
    </source>
</evidence>
<dbReference type="RefSeq" id="WP_007617565.1">
    <property type="nucleotide sequence ID" value="NZ_BAEO01000013.1"/>
</dbReference>
<feature type="binding site" evidence="11">
    <location>
        <position position="99"/>
    </location>
    <ligand>
        <name>S-adenosyl-L-methionine</name>
        <dbReference type="ChEBI" id="CHEBI:59789"/>
    </ligand>
</feature>
<evidence type="ECO:0000259" key="13">
    <source>
        <dbReference type="Pfam" id="PF01728"/>
    </source>
</evidence>
<dbReference type="STRING" id="493475.GARC_1119"/>
<dbReference type="FunFam" id="3.40.50.150:FF:000005">
    <property type="entry name" value="Ribosomal RNA large subunit methyltransferase E"/>
    <property type="match status" value="1"/>
</dbReference>
<feature type="binding site" evidence="11">
    <location>
        <position position="83"/>
    </location>
    <ligand>
        <name>S-adenosyl-L-methionine</name>
        <dbReference type="ChEBI" id="CHEBI:59789"/>
    </ligand>
</feature>
<keyword evidence="4 11" id="KW-0949">S-adenosyl-L-methionine</keyword>
<evidence type="ECO:0000256" key="4">
    <source>
        <dbReference type="ARBA" id="ARBA00022691"/>
    </source>
</evidence>
<dbReference type="InterPro" id="IPR002877">
    <property type="entry name" value="RNA_MeTrfase_FtsJ_dom"/>
</dbReference>
<gene>
    <name evidence="11 14" type="primary">rlmE</name>
    <name evidence="11" type="synonym">ftsJ</name>
    <name evidence="11" type="synonym">rrmJ</name>
    <name evidence="14" type="ORF">GARC_1119</name>
</gene>
<feature type="binding site" evidence="11">
    <location>
        <position position="63"/>
    </location>
    <ligand>
        <name>S-adenosyl-L-methionine</name>
        <dbReference type="ChEBI" id="CHEBI:59789"/>
    </ligand>
</feature>
<reference evidence="14 15" key="1">
    <citation type="journal article" date="2017" name="Antonie Van Leeuwenhoek">
        <title>Rhizobium rhizosphaerae sp. nov., a novel species isolated from rice rhizosphere.</title>
        <authorList>
            <person name="Zhao J.J."/>
            <person name="Zhang J."/>
            <person name="Zhang R.J."/>
            <person name="Zhang C.W."/>
            <person name="Yin H.Q."/>
            <person name="Zhang X.X."/>
        </authorList>
    </citation>
    <scope>NUCLEOTIDE SEQUENCE [LARGE SCALE GENOMIC DNA]</scope>
    <source>
        <strain evidence="14 15">BSs20135</strain>
    </source>
</reference>
<comment type="function">
    <text evidence="5 11">Specifically methylates the uridine in position 2552 of 23S rRNA at the 2'-O position of the ribose in the fully assembled 50S ribosomal subunit.</text>
</comment>
<dbReference type="InterPro" id="IPR050082">
    <property type="entry name" value="RNA_methyltr_RlmE"/>
</dbReference>
<dbReference type="Gene3D" id="3.40.50.150">
    <property type="entry name" value="Vaccinia Virus protein VP39"/>
    <property type="match status" value="1"/>
</dbReference>
<keyword evidence="15" id="KW-1185">Reference proteome</keyword>
<keyword evidence="3 11" id="KW-0808">Transferase</keyword>
<comment type="catalytic activity">
    <reaction evidence="10 11">
        <text>uridine(2552) in 23S rRNA + S-adenosyl-L-methionine = 2'-O-methyluridine(2552) in 23S rRNA + S-adenosyl-L-homocysteine + H(+)</text>
        <dbReference type="Rhea" id="RHEA:42720"/>
        <dbReference type="Rhea" id="RHEA-COMP:10202"/>
        <dbReference type="Rhea" id="RHEA-COMP:10203"/>
        <dbReference type="ChEBI" id="CHEBI:15378"/>
        <dbReference type="ChEBI" id="CHEBI:57856"/>
        <dbReference type="ChEBI" id="CHEBI:59789"/>
        <dbReference type="ChEBI" id="CHEBI:65315"/>
        <dbReference type="ChEBI" id="CHEBI:74478"/>
        <dbReference type="EC" id="2.1.1.166"/>
    </reaction>
</comment>
<dbReference type="EMBL" id="BAEO01000013">
    <property type="protein sequence ID" value="GAC18100.1"/>
    <property type="molecule type" value="Genomic_DNA"/>
</dbReference>
<feature type="active site" description="Proton acceptor" evidence="11 12">
    <location>
        <position position="164"/>
    </location>
</feature>
<comment type="subcellular location">
    <subcellularLocation>
        <location evidence="11">Cytoplasm</location>
    </subcellularLocation>
</comment>
<evidence type="ECO:0000256" key="7">
    <source>
        <dbReference type="ARBA" id="ARBA00041129"/>
    </source>
</evidence>
<dbReference type="InterPro" id="IPR029063">
    <property type="entry name" value="SAM-dependent_MTases_sf"/>
</dbReference>
<dbReference type="Proteomes" id="UP000006327">
    <property type="component" value="Unassembled WGS sequence"/>
</dbReference>
<dbReference type="GO" id="GO:0008650">
    <property type="term" value="F:rRNA (uridine-2'-O-)-methyltransferase activity"/>
    <property type="evidence" value="ECO:0007669"/>
    <property type="project" value="UniProtKB-UniRule"/>
</dbReference>
<evidence type="ECO:0000313" key="15">
    <source>
        <dbReference type="Proteomes" id="UP000006327"/>
    </source>
</evidence>
<dbReference type="OrthoDB" id="9790080at2"/>
<evidence type="ECO:0000313" key="14">
    <source>
        <dbReference type="EMBL" id="GAC18100.1"/>
    </source>
</evidence>
<evidence type="ECO:0000256" key="3">
    <source>
        <dbReference type="ARBA" id="ARBA00022679"/>
    </source>
</evidence>
<dbReference type="InterPro" id="IPR015507">
    <property type="entry name" value="rRNA-MeTfrase_E"/>
</dbReference>
<organism evidence="14 15">
    <name type="scientific">Paraglaciecola arctica BSs20135</name>
    <dbReference type="NCBI Taxonomy" id="493475"/>
    <lineage>
        <taxon>Bacteria</taxon>
        <taxon>Pseudomonadati</taxon>
        <taxon>Pseudomonadota</taxon>
        <taxon>Gammaproteobacteria</taxon>
        <taxon>Alteromonadales</taxon>
        <taxon>Alteromonadaceae</taxon>
        <taxon>Paraglaciecola</taxon>
    </lineage>
</organism>
<proteinExistence type="inferred from homology"/>
<evidence type="ECO:0000256" key="2">
    <source>
        <dbReference type="ARBA" id="ARBA00022603"/>
    </source>
</evidence>
<evidence type="ECO:0000256" key="11">
    <source>
        <dbReference type="HAMAP-Rule" id="MF_01547"/>
    </source>
</evidence>
<dbReference type="PIRSF" id="PIRSF005461">
    <property type="entry name" value="23S_rRNA_mtase"/>
    <property type="match status" value="1"/>
</dbReference>
<dbReference type="NCBIfam" id="NF008390">
    <property type="entry name" value="PRK11188.1"/>
    <property type="match status" value="1"/>
</dbReference>
<evidence type="ECO:0000256" key="8">
    <source>
        <dbReference type="ARBA" id="ARBA00041995"/>
    </source>
</evidence>
<dbReference type="PANTHER" id="PTHR10920:SF18">
    <property type="entry name" value="RRNA METHYLTRANSFERASE 2, MITOCHONDRIAL"/>
    <property type="match status" value="1"/>
</dbReference>
<keyword evidence="2 11" id="KW-0489">Methyltransferase</keyword>
<dbReference type="Pfam" id="PF01728">
    <property type="entry name" value="FtsJ"/>
    <property type="match status" value="1"/>
</dbReference>
<feature type="binding site" evidence="11">
    <location>
        <position position="65"/>
    </location>
    <ligand>
        <name>S-adenosyl-L-methionine</name>
        <dbReference type="ChEBI" id="CHEBI:59789"/>
    </ligand>
</feature>
<comment type="similarity">
    <text evidence="11">Belongs to the class I-like SAM-binding methyltransferase superfamily. RNA methyltransferase RlmE family.</text>
</comment>
<evidence type="ECO:0000256" key="1">
    <source>
        <dbReference type="ARBA" id="ARBA00022552"/>
    </source>
</evidence>
<dbReference type="SUPFAM" id="SSF53335">
    <property type="entry name" value="S-adenosyl-L-methionine-dependent methyltransferases"/>
    <property type="match status" value="1"/>
</dbReference>
<sequence length="209" mass="23205">MSKNKQSVSSQRWLKEHFDDKFVQKAQKQGLRSRAGFKIEEIQQKDGLIKPSMTVVDLGAAPGGWSQYVAKVVGDDGLVIACDILAMDPLAGVSFLQGDFREENVLNELLNKIGGKNVDVVMSDMAPNMSGNDAIDQAKSMYLSELALDMCHQVLKRNGSFVIKVFMGEGFEAFMKELQTAFKTVKTRKPESSRARSREVYLVATGYKL</sequence>